<dbReference type="InterPro" id="IPR036390">
    <property type="entry name" value="WH_DNA-bd_sf"/>
</dbReference>
<name>A0A7C5JWW6_THELI</name>
<dbReference type="InterPro" id="IPR056528">
    <property type="entry name" value="HVO_2833_C"/>
</dbReference>
<dbReference type="GO" id="GO:0003677">
    <property type="term" value="F:DNA binding"/>
    <property type="evidence" value="ECO:0007669"/>
    <property type="project" value="UniProtKB-KW"/>
</dbReference>
<dbReference type="Proteomes" id="UP000886217">
    <property type="component" value="Unassembled WGS sequence"/>
</dbReference>
<comment type="caution">
    <text evidence="5">The sequence shown here is derived from an EMBL/GenBank/DDBJ whole genome shotgun (WGS) entry which is preliminary data.</text>
</comment>
<keyword evidence="3" id="KW-0804">Transcription</keyword>
<feature type="domain" description="HVO-2833 C-terminal" evidence="4">
    <location>
        <begin position="181"/>
        <end position="289"/>
    </location>
</feature>
<protein>
    <submittedName>
        <fullName evidence="5">ArsR family transcriptional regulator</fullName>
    </submittedName>
</protein>
<reference evidence="5" key="1">
    <citation type="journal article" date="2020" name="mSystems">
        <title>Genome- and Community-Level Interaction Insights into Carbon Utilization and Element Cycling Functions of Hydrothermarchaeota in Hydrothermal Sediment.</title>
        <authorList>
            <person name="Zhou Z."/>
            <person name="Liu Y."/>
            <person name="Xu W."/>
            <person name="Pan J."/>
            <person name="Luo Z.H."/>
            <person name="Li M."/>
        </authorList>
    </citation>
    <scope>NUCLEOTIDE SEQUENCE [LARGE SCALE GENOMIC DNA]</scope>
    <source>
        <strain evidence="5">HyVt-93</strain>
    </source>
</reference>
<dbReference type="Pfam" id="PF24271">
    <property type="entry name" value="HVO_2833_C"/>
    <property type="match status" value="1"/>
</dbReference>
<evidence type="ECO:0000256" key="1">
    <source>
        <dbReference type="ARBA" id="ARBA00023015"/>
    </source>
</evidence>
<keyword evidence="2" id="KW-0238">DNA-binding</keyword>
<proteinExistence type="predicted"/>
<dbReference type="CDD" id="cd00090">
    <property type="entry name" value="HTH_ARSR"/>
    <property type="match status" value="1"/>
</dbReference>
<evidence type="ECO:0000256" key="3">
    <source>
        <dbReference type="ARBA" id="ARBA00023163"/>
    </source>
</evidence>
<dbReference type="SUPFAM" id="SSF46785">
    <property type="entry name" value="Winged helix' DNA-binding domain"/>
    <property type="match status" value="2"/>
</dbReference>
<dbReference type="InterPro" id="IPR011991">
    <property type="entry name" value="ArsR-like_HTH"/>
</dbReference>
<dbReference type="AlphaFoldDB" id="A0A7C5JWW6"/>
<dbReference type="EMBL" id="DRTU01000217">
    <property type="protein sequence ID" value="HHI00859.1"/>
    <property type="molecule type" value="Genomic_DNA"/>
</dbReference>
<dbReference type="PANTHER" id="PTHR33154">
    <property type="entry name" value="TRANSCRIPTIONAL REGULATOR, ARSR FAMILY"/>
    <property type="match status" value="1"/>
</dbReference>
<dbReference type="Gene3D" id="1.10.10.10">
    <property type="entry name" value="Winged helix-like DNA-binding domain superfamily/Winged helix DNA-binding domain"/>
    <property type="match status" value="2"/>
</dbReference>
<evidence type="ECO:0000313" key="5">
    <source>
        <dbReference type="EMBL" id="HHI00859.1"/>
    </source>
</evidence>
<sequence length="302" mass="34684">MKLRGERGITELANELGLSIPRTSALVTSLGRKGLIRSEKRGKHRMVSLSDAKAAELFRKLTFRFGHMPLDEILSGRNLSLLAVLREAPLSAYELCIKANLSRSTLYHAIDKLSSHGLIGKKERGYFLVGRYKSFHEFAEEFYALQNSIKAREFSEDSALIWSEVGEFILSTEEYHGEGLENFHLTGLERFSDFGMELIGTGRYHYYYSEKAKGLSLEDVIAHALLIDFSPRTILYSIVLLIAHKDKINQKKLFKLGIKYDISMSELLKYLKGEEVKRYPYPSMEEVREIFKMYFGEGKWVQ</sequence>
<organism evidence="5">
    <name type="scientific">Thermococcus litoralis</name>
    <dbReference type="NCBI Taxonomy" id="2265"/>
    <lineage>
        <taxon>Archaea</taxon>
        <taxon>Methanobacteriati</taxon>
        <taxon>Methanobacteriota</taxon>
        <taxon>Thermococci</taxon>
        <taxon>Thermococcales</taxon>
        <taxon>Thermococcaceae</taxon>
        <taxon>Thermococcus</taxon>
    </lineage>
</organism>
<evidence type="ECO:0000256" key="2">
    <source>
        <dbReference type="ARBA" id="ARBA00023125"/>
    </source>
</evidence>
<keyword evidence="1" id="KW-0805">Transcription regulation</keyword>
<dbReference type="InterPro" id="IPR036388">
    <property type="entry name" value="WH-like_DNA-bd_sf"/>
</dbReference>
<dbReference type="GO" id="GO:0006355">
    <property type="term" value="P:regulation of DNA-templated transcription"/>
    <property type="evidence" value="ECO:0007669"/>
    <property type="project" value="TreeGrafter"/>
</dbReference>
<gene>
    <name evidence="5" type="ORF">ENL40_05250</name>
</gene>
<evidence type="ECO:0000259" key="4">
    <source>
        <dbReference type="Pfam" id="PF24271"/>
    </source>
</evidence>
<dbReference type="PANTHER" id="PTHR33154:SF33">
    <property type="entry name" value="TRANSCRIPTIONAL REPRESSOR SDPR"/>
    <property type="match status" value="1"/>
</dbReference>
<dbReference type="InterPro" id="IPR051081">
    <property type="entry name" value="HTH_MetalResp_TranReg"/>
</dbReference>
<accession>A0A7C5JWW6</accession>